<dbReference type="Pfam" id="PF13937">
    <property type="entry name" value="DUF4212"/>
    <property type="match status" value="1"/>
</dbReference>
<dbReference type="NCBIfam" id="TIGR03647">
    <property type="entry name" value="Na_symport_sm"/>
    <property type="match status" value="1"/>
</dbReference>
<keyword evidence="1" id="KW-1133">Transmembrane helix</keyword>
<feature type="transmembrane region" description="Helical" evidence="1">
    <location>
        <begin position="68"/>
        <end position="92"/>
    </location>
</feature>
<name>A0AAW4L8D3_9BACT</name>
<feature type="domain" description="Sodium symporter small subunit" evidence="2">
    <location>
        <begin position="20"/>
        <end position="100"/>
    </location>
</feature>
<keyword evidence="4" id="KW-1185">Reference proteome</keyword>
<protein>
    <submittedName>
        <fullName evidence="3">DUF4212 domain-containing protein</fullName>
    </submittedName>
</protein>
<comment type="caution">
    <text evidence="3">The sequence shown here is derived from an EMBL/GenBank/DDBJ whole genome shotgun (WGS) entry which is preliminary data.</text>
</comment>
<dbReference type="Proteomes" id="UP000811899">
    <property type="component" value="Unassembled WGS sequence"/>
</dbReference>
<dbReference type="EMBL" id="JAHCVJ010000001">
    <property type="protein sequence ID" value="MBT0663461.1"/>
    <property type="molecule type" value="Genomic_DNA"/>
</dbReference>
<keyword evidence="1" id="KW-0472">Membrane</keyword>
<evidence type="ECO:0000259" key="2">
    <source>
        <dbReference type="Pfam" id="PF13937"/>
    </source>
</evidence>
<evidence type="ECO:0000313" key="3">
    <source>
        <dbReference type="EMBL" id="MBT0663461.1"/>
    </source>
</evidence>
<accession>A0AAW4L8D3</accession>
<dbReference type="AlphaFoldDB" id="A0AAW4L8D3"/>
<dbReference type="InterPro" id="IPR019886">
    <property type="entry name" value="Na_symporter_ssu"/>
</dbReference>
<proteinExistence type="predicted"/>
<evidence type="ECO:0000313" key="4">
    <source>
        <dbReference type="Proteomes" id="UP000811899"/>
    </source>
</evidence>
<sequence length="108" mass="12628">MQHHEEMYEVNPFKPKEGSMVDELAVIVAILVGWGLLNFGFQALLSLLAESATGDGMLTRLTFLSFPFHFWFTGQFLPLWFVVLCVIFNLYTDRVTERHSHRRDRTYE</sequence>
<gene>
    <name evidence="3" type="ORF">KI809_04020</name>
</gene>
<evidence type="ECO:0000256" key="1">
    <source>
        <dbReference type="SAM" id="Phobius"/>
    </source>
</evidence>
<organism evidence="3 4">
    <name type="scientific">Geoanaerobacter pelophilus</name>
    <dbReference type="NCBI Taxonomy" id="60036"/>
    <lineage>
        <taxon>Bacteria</taxon>
        <taxon>Pseudomonadati</taxon>
        <taxon>Thermodesulfobacteriota</taxon>
        <taxon>Desulfuromonadia</taxon>
        <taxon>Geobacterales</taxon>
        <taxon>Geobacteraceae</taxon>
        <taxon>Geoanaerobacter</taxon>
    </lineage>
</organism>
<keyword evidence="1" id="KW-0812">Transmembrane</keyword>
<feature type="transmembrane region" description="Helical" evidence="1">
    <location>
        <begin position="24"/>
        <end position="48"/>
    </location>
</feature>
<dbReference type="RefSeq" id="WP_214170199.1">
    <property type="nucleotide sequence ID" value="NZ_JAHCVJ010000001.1"/>
</dbReference>
<reference evidence="3 4" key="1">
    <citation type="submission" date="2021-05" db="EMBL/GenBank/DDBJ databases">
        <title>The draft genome of Geobacter pelophilus DSM 12255.</title>
        <authorList>
            <person name="Xu Z."/>
            <person name="Masuda Y."/>
            <person name="Itoh H."/>
            <person name="Senoo K."/>
        </authorList>
    </citation>
    <scope>NUCLEOTIDE SEQUENCE [LARGE SCALE GENOMIC DNA]</scope>
    <source>
        <strain evidence="3 4">DSM 12255</strain>
    </source>
</reference>